<dbReference type="GO" id="GO:0055085">
    <property type="term" value="P:transmembrane transport"/>
    <property type="evidence" value="ECO:0007669"/>
    <property type="project" value="InterPro"/>
</dbReference>
<dbReference type="AlphaFoldDB" id="A0A239Q3W7"/>
<accession>A0A239Q3W7</accession>
<dbReference type="NCBIfam" id="NF037995">
    <property type="entry name" value="TRAP_S1"/>
    <property type="match status" value="1"/>
</dbReference>
<feature type="chain" id="PRO_5012014785" evidence="4">
    <location>
        <begin position="23"/>
        <end position="381"/>
    </location>
</feature>
<evidence type="ECO:0000256" key="3">
    <source>
        <dbReference type="ARBA" id="ARBA00022764"/>
    </source>
</evidence>
<gene>
    <name evidence="5" type="ORF">SAMN05444959_12342</name>
</gene>
<evidence type="ECO:0000256" key="1">
    <source>
        <dbReference type="ARBA" id="ARBA00004418"/>
    </source>
</evidence>
<dbReference type="RefSeq" id="WP_089345938.1">
    <property type="nucleotide sequence ID" value="NZ_CP067130.1"/>
</dbReference>
<evidence type="ECO:0000256" key="4">
    <source>
        <dbReference type="SAM" id="SignalP"/>
    </source>
</evidence>
<dbReference type="GO" id="GO:0042597">
    <property type="term" value="C:periplasmic space"/>
    <property type="evidence" value="ECO:0007669"/>
    <property type="project" value="UniProtKB-SubCell"/>
</dbReference>
<proteinExistence type="predicted"/>
<evidence type="ECO:0000256" key="2">
    <source>
        <dbReference type="ARBA" id="ARBA00022729"/>
    </source>
</evidence>
<protein>
    <submittedName>
        <fullName evidence="5">TRAP-type C4-dicarboxylate transport system, substrate-binding protein</fullName>
    </submittedName>
</protein>
<dbReference type="PANTHER" id="PTHR33376">
    <property type="match status" value="1"/>
</dbReference>
<dbReference type="EMBL" id="FZQB01000023">
    <property type="protein sequence ID" value="SNT76647.1"/>
    <property type="molecule type" value="Genomic_DNA"/>
</dbReference>
<dbReference type="CDD" id="cd13666">
    <property type="entry name" value="PBP2_TRAP_DctP_like_1"/>
    <property type="match status" value="1"/>
</dbReference>
<feature type="signal peptide" evidence="4">
    <location>
        <begin position="1"/>
        <end position="22"/>
    </location>
</feature>
<dbReference type="InterPro" id="IPR038404">
    <property type="entry name" value="TRAP_DctP_sf"/>
</dbReference>
<dbReference type="Proteomes" id="UP000198307">
    <property type="component" value="Unassembled WGS sequence"/>
</dbReference>
<dbReference type="Pfam" id="PF03480">
    <property type="entry name" value="DctP"/>
    <property type="match status" value="1"/>
</dbReference>
<keyword evidence="6" id="KW-1185">Reference proteome</keyword>
<name>A0A239Q3W7_9RHOB</name>
<evidence type="ECO:0000313" key="5">
    <source>
        <dbReference type="EMBL" id="SNT76647.1"/>
    </source>
</evidence>
<sequence length="381" mass="41851">MMNYKALALLSTILYAAFPGDAAQAETLRYAIGFPPGGSVTDGLHEFNDRLKAETDLELKIYELSLLDLKETPPGVRDGLADAGYIITPYYAAEYSETNLPANMSMLATVGTPAKSSGAVMAGVMTEYVMLHCDECQQQYKAQNQIFLGAIGTPEYVQLCTTPIRSIEDLKGKKMRSSVDAMGRWAENFGATKVSIPANDIYEAMSQGVVDCTMFSAPELGNFQLFDVTKYITLGLPGGSFAGVGAMNVNLDTWQSLSKEQRSEMLRLAPFNAAAITVNYHRAAEQDIEKARQNGTEIIERPEAMAKATEEFVRDDAAVIKASFQNDYGLENVDEKYDLIAGLIEKWKGLTEDSHNDKDAMTELLWTEVFSKMDAATYGMN</sequence>
<keyword evidence="3" id="KW-0574">Periplasm</keyword>
<dbReference type="PANTHER" id="PTHR33376:SF5">
    <property type="entry name" value="EXTRACYTOPLASMIC SOLUTE RECEPTOR PROTEIN"/>
    <property type="match status" value="1"/>
</dbReference>
<organism evidence="5 6">
    <name type="scientific">Paracoccus seriniphilus</name>
    <dbReference type="NCBI Taxonomy" id="184748"/>
    <lineage>
        <taxon>Bacteria</taxon>
        <taxon>Pseudomonadati</taxon>
        <taxon>Pseudomonadota</taxon>
        <taxon>Alphaproteobacteria</taxon>
        <taxon>Rhodobacterales</taxon>
        <taxon>Paracoccaceae</taxon>
        <taxon>Paracoccus</taxon>
    </lineage>
</organism>
<dbReference type="OrthoDB" id="7239472at2"/>
<reference evidence="5 6" key="1">
    <citation type="submission" date="2017-07" db="EMBL/GenBank/DDBJ databases">
        <authorList>
            <person name="Sun Z.S."/>
            <person name="Albrecht U."/>
            <person name="Echele G."/>
            <person name="Lee C.C."/>
        </authorList>
    </citation>
    <scope>NUCLEOTIDE SEQUENCE [LARGE SCALE GENOMIC DNA]</scope>
    <source>
        <strain evidence="5 6">DSM 14827</strain>
    </source>
</reference>
<keyword evidence="2 4" id="KW-0732">Signal</keyword>
<comment type="subcellular location">
    <subcellularLocation>
        <location evidence="1">Periplasm</location>
    </subcellularLocation>
</comment>
<evidence type="ECO:0000313" key="6">
    <source>
        <dbReference type="Proteomes" id="UP000198307"/>
    </source>
</evidence>
<dbReference type="Gene3D" id="3.40.190.170">
    <property type="entry name" value="Bacterial extracellular solute-binding protein, family 7"/>
    <property type="match status" value="1"/>
</dbReference>
<dbReference type="InterPro" id="IPR018389">
    <property type="entry name" value="DctP_fam"/>
</dbReference>